<evidence type="ECO:0000256" key="11">
    <source>
        <dbReference type="HAMAP-Rule" id="MF_00495"/>
    </source>
</evidence>
<comment type="function">
    <text evidence="10 11">Specifically catalyzes the dephosphorylation of 2-phosphoglycolate. Is involved in the dissimilation of the intracellular 2-phosphoglycolate formed during the DNA repair of 3'-phosphoglycolate ends, a major class of DNA lesions induced by oxidative stress.</text>
</comment>
<evidence type="ECO:0000313" key="13">
    <source>
        <dbReference type="Proteomes" id="UP000317550"/>
    </source>
</evidence>
<evidence type="ECO:0000256" key="3">
    <source>
        <dbReference type="ARBA" id="ARBA00004818"/>
    </source>
</evidence>
<keyword evidence="13" id="KW-1185">Reference proteome</keyword>
<dbReference type="NCBIfam" id="TIGR01449">
    <property type="entry name" value="PGP_bact"/>
    <property type="match status" value="1"/>
</dbReference>
<dbReference type="SUPFAM" id="SSF56784">
    <property type="entry name" value="HAD-like"/>
    <property type="match status" value="1"/>
</dbReference>
<dbReference type="UniPathway" id="UPA00865">
    <property type="reaction ID" value="UER00834"/>
</dbReference>
<organism evidence="12 13">
    <name type="scientific">Chitinimonas arctica</name>
    <dbReference type="NCBI Taxonomy" id="2594795"/>
    <lineage>
        <taxon>Bacteria</taxon>
        <taxon>Pseudomonadati</taxon>
        <taxon>Pseudomonadota</taxon>
        <taxon>Betaproteobacteria</taxon>
        <taxon>Neisseriales</taxon>
        <taxon>Chitinibacteraceae</taxon>
        <taxon>Chitinimonas</taxon>
    </lineage>
</organism>
<evidence type="ECO:0000256" key="1">
    <source>
        <dbReference type="ARBA" id="ARBA00000830"/>
    </source>
</evidence>
<dbReference type="GO" id="GO:0006281">
    <property type="term" value="P:DNA repair"/>
    <property type="evidence" value="ECO:0007669"/>
    <property type="project" value="TreeGrafter"/>
</dbReference>
<comment type="catalytic activity">
    <reaction evidence="1 11">
        <text>2-phosphoglycolate + H2O = glycolate + phosphate</text>
        <dbReference type="Rhea" id="RHEA:14369"/>
        <dbReference type="ChEBI" id="CHEBI:15377"/>
        <dbReference type="ChEBI" id="CHEBI:29805"/>
        <dbReference type="ChEBI" id="CHEBI:43474"/>
        <dbReference type="ChEBI" id="CHEBI:58033"/>
        <dbReference type="EC" id="3.1.3.18"/>
    </reaction>
</comment>
<dbReference type="OrthoDB" id="9797743at2"/>
<dbReference type="InterPro" id="IPR006439">
    <property type="entry name" value="HAD-SF_hydro_IA"/>
</dbReference>
<keyword evidence="9 11" id="KW-0119">Carbohydrate metabolism</keyword>
<name>A0A516SB10_9NEIS</name>
<evidence type="ECO:0000256" key="5">
    <source>
        <dbReference type="ARBA" id="ARBA00013078"/>
    </source>
</evidence>
<evidence type="ECO:0000256" key="10">
    <source>
        <dbReference type="ARBA" id="ARBA00059247"/>
    </source>
</evidence>
<dbReference type="Gene3D" id="3.40.50.1000">
    <property type="entry name" value="HAD superfamily/HAD-like"/>
    <property type="match status" value="1"/>
</dbReference>
<feature type="binding site" evidence="11">
    <location>
        <position position="9"/>
    </location>
    <ligand>
        <name>Mg(2+)</name>
        <dbReference type="ChEBI" id="CHEBI:18420"/>
    </ligand>
</feature>
<dbReference type="NCBIfam" id="NF009695">
    <property type="entry name" value="PRK13222.1-2"/>
    <property type="match status" value="1"/>
</dbReference>
<comment type="cofactor">
    <cofactor evidence="2 11">
        <name>Mg(2+)</name>
        <dbReference type="ChEBI" id="CHEBI:18420"/>
    </cofactor>
</comment>
<dbReference type="EMBL" id="CP041730">
    <property type="protein sequence ID" value="QDQ25258.1"/>
    <property type="molecule type" value="Genomic_DNA"/>
</dbReference>
<dbReference type="InterPro" id="IPR023214">
    <property type="entry name" value="HAD_sf"/>
</dbReference>
<keyword evidence="8 11" id="KW-0460">Magnesium</keyword>
<dbReference type="RefSeq" id="WP_143856183.1">
    <property type="nucleotide sequence ID" value="NZ_CP041730.1"/>
</dbReference>
<evidence type="ECO:0000256" key="7">
    <source>
        <dbReference type="ARBA" id="ARBA00022801"/>
    </source>
</evidence>
<dbReference type="KEGG" id="cari:FNU76_02205"/>
<evidence type="ECO:0000256" key="9">
    <source>
        <dbReference type="ARBA" id="ARBA00023277"/>
    </source>
</evidence>
<sequence>MPIKAIALDLDGTLLDTIADLAAAANAMRREHSLPDLPQARLESFVGGGMGQLVHRALTDDRDGQAHPELHEAGVASFCRHYDRLLAVATRPYPGVLEGLQAMRDMGLPLAVITNKPIRFTVPVLQRTGLADYFEIVLGGDSLPEKKPHPLPLLTACAQWGIQAAELLMIGDSHFDRDAADNAGSPCLLLRYGYDDISGLACTGHIDNLVEAVDFVKNAASFPSFGVPNPS</sequence>
<dbReference type="GO" id="GO:0046295">
    <property type="term" value="P:glycolate biosynthetic process"/>
    <property type="evidence" value="ECO:0007669"/>
    <property type="project" value="UniProtKB-UniRule"/>
</dbReference>
<dbReference type="GO" id="GO:0005829">
    <property type="term" value="C:cytosol"/>
    <property type="evidence" value="ECO:0007669"/>
    <property type="project" value="TreeGrafter"/>
</dbReference>
<dbReference type="Gene3D" id="1.10.150.240">
    <property type="entry name" value="Putative phosphatase, domain 2"/>
    <property type="match status" value="1"/>
</dbReference>
<dbReference type="NCBIfam" id="TIGR01549">
    <property type="entry name" value="HAD-SF-IA-v1"/>
    <property type="match status" value="1"/>
</dbReference>
<keyword evidence="7 11" id="KW-0378">Hydrolase</keyword>
<accession>A0A516SB10</accession>
<keyword evidence="6 11" id="KW-0479">Metal-binding</keyword>
<dbReference type="SFLD" id="SFLDS00003">
    <property type="entry name" value="Haloacid_Dehalogenase"/>
    <property type="match status" value="1"/>
</dbReference>
<dbReference type="InterPro" id="IPR037512">
    <property type="entry name" value="PGPase_prok"/>
</dbReference>
<dbReference type="InterPro" id="IPR036412">
    <property type="entry name" value="HAD-like_sf"/>
</dbReference>
<dbReference type="Pfam" id="PF13419">
    <property type="entry name" value="HAD_2"/>
    <property type="match status" value="1"/>
</dbReference>
<proteinExistence type="inferred from homology"/>
<feature type="binding site" evidence="11">
    <location>
        <position position="172"/>
    </location>
    <ligand>
        <name>Mg(2+)</name>
        <dbReference type="ChEBI" id="CHEBI:18420"/>
    </ligand>
</feature>
<dbReference type="GO" id="GO:0005975">
    <property type="term" value="P:carbohydrate metabolic process"/>
    <property type="evidence" value="ECO:0007669"/>
    <property type="project" value="InterPro"/>
</dbReference>
<reference evidence="13" key="1">
    <citation type="submission" date="2019-07" db="EMBL/GenBank/DDBJ databases">
        <title>Chitinimonas sp. nov., isolated from Ny-Alesund, arctica soil.</title>
        <authorList>
            <person name="Xu Q."/>
            <person name="Peng F."/>
        </authorList>
    </citation>
    <scope>NUCLEOTIDE SEQUENCE [LARGE SCALE GENOMIC DNA]</scope>
    <source>
        <strain evidence="13">R3-44</strain>
    </source>
</reference>
<feature type="binding site" evidence="11">
    <location>
        <position position="11"/>
    </location>
    <ligand>
        <name>Mg(2+)</name>
        <dbReference type="ChEBI" id="CHEBI:18420"/>
    </ligand>
</feature>
<protein>
    <recommendedName>
        <fullName evidence="5 11">Phosphoglycolate phosphatase</fullName>
        <shortName evidence="11">PGP</shortName>
        <shortName evidence="11">PGPase</shortName>
        <ecNumber evidence="5 11">3.1.3.18</ecNumber>
    </recommendedName>
</protein>
<evidence type="ECO:0000256" key="6">
    <source>
        <dbReference type="ARBA" id="ARBA00022723"/>
    </source>
</evidence>
<dbReference type="GO" id="GO:0046872">
    <property type="term" value="F:metal ion binding"/>
    <property type="evidence" value="ECO:0007669"/>
    <property type="project" value="UniProtKB-KW"/>
</dbReference>
<dbReference type="Proteomes" id="UP000317550">
    <property type="component" value="Chromosome"/>
</dbReference>
<dbReference type="PANTHER" id="PTHR43434">
    <property type="entry name" value="PHOSPHOGLYCOLATE PHOSPHATASE"/>
    <property type="match status" value="1"/>
</dbReference>
<dbReference type="HAMAP" id="MF_00495">
    <property type="entry name" value="GPH_hydrolase_bact"/>
    <property type="match status" value="1"/>
</dbReference>
<comment type="similarity">
    <text evidence="4 11">Belongs to the HAD-like hydrolase superfamily. CbbY/CbbZ/Gph/YieH family.</text>
</comment>
<dbReference type="PRINTS" id="PR00413">
    <property type="entry name" value="HADHALOGNASE"/>
</dbReference>
<evidence type="ECO:0000313" key="12">
    <source>
        <dbReference type="EMBL" id="QDQ25258.1"/>
    </source>
</evidence>
<feature type="active site" description="Nucleophile" evidence="11">
    <location>
        <position position="9"/>
    </location>
</feature>
<dbReference type="AlphaFoldDB" id="A0A516SB10"/>
<comment type="pathway">
    <text evidence="3 11">Organic acid metabolism; glycolate biosynthesis; glycolate from 2-phosphoglycolate: step 1/1.</text>
</comment>
<dbReference type="FunFam" id="3.40.50.1000:FF:000022">
    <property type="entry name" value="Phosphoglycolate phosphatase"/>
    <property type="match status" value="1"/>
</dbReference>
<dbReference type="EC" id="3.1.3.18" evidence="5 11"/>
<dbReference type="SFLD" id="SFLDG01129">
    <property type="entry name" value="C1.5:_HAD__Beta-PGM__Phosphata"/>
    <property type="match status" value="1"/>
</dbReference>
<dbReference type="InterPro" id="IPR041492">
    <property type="entry name" value="HAD_2"/>
</dbReference>
<gene>
    <name evidence="12" type="ORF">FNU76_02205</name>
</gene>
<dbReference type="PANTHER" id="PTHR43434:SF1">
    <property type="entry name" value="PHOSPHOGLYCOLATE PHOSPHATASE"/>
    <property type="match status" value="1"/>
</dbReference>
<evidence type="ECO:0000256" key="4">
    <source>
        <dbReference type="ARBA" id="ARBA00006171"/>
    </source>
</evidence>
<dbReference type="InterPro" id="IPR050155">
    <property type="entry name" value="HAD-like_hydrolase_sf"/>
</dbReference>
<evidence type="ECO:0000256" key="2">
    <source>
        <dbReference type="ARBA" id="ARBA00001946"/>
    </source>
</evidence>
<dbReference type="GO" id="GO:0008967">
    <property type="term" value="F:phosphoglycolate phosphatase activity"/>
    <property type="evidence" value="ECO:0007669"/>
    <property type="project" value="UniProtKB-UniRule"/>
</dbReference>
<dbReference type="InterPro" id="IPR023198">
    <property type="entry name" value="PGP-like_dom2"/>
</dbReference>
<evidence type="ECO:0000256" key="8">
    <source>
        <dbReference type="ARBA" id="ARBA00022842"/>
    </source>
</evidence>